<evidence type="ECO:0000256" key="4">
    <source>
        <dbReference type="RuleBase" id="RU003357"/>
    </source>
</evidence>
<dbReference type="PANTHER" id="PTHR47234">
    <property type="match status" value="1"/>
</dbReference>
<keyword evidence="2 4" id="KW-0472">Membrane</keyword>
<name>A0A829YHX5_9GAMM</name>
<protein>
    <submittedName>
        <fullName evidence="8">TonB-dependent receptor</fullName>
    </submittedName>
</protein>
<comment type="subcellular location">
    <subcellularLocation>
        <location evidence="1 4">Cell outer membrane</location>
    </subcellularLocation>
</comment>
<dbReference type="Pfam" id="PF07715">
    <property type="entry name" value="Plug"/>
    <property type="match status" value="1"/>
</dbReference>
<feature type="signal peptide" evidence="5">
    <location>
        <begin position="1"/>
        <end position="23"/>
    </location>
</feature>
<dbReference type="Gene3D" id="2.170.130.10">
    <property type="entry name" value="TonB-dependent receptor, plug domain"/>
    <property type="match status" value="1"/>
</dbReference>
<keyword evidence="8" id="KW-0675">Receptor</keyword>
<dbReference type="GO" id="GO:0009279">
    <property type="term" value="C:cell outer membrane"/>
    <property type="evidence" value="ECO:0007669"/>
    <property type="project" value="UniProtKB-SubCell"/>
</dbReference>
<accession>A0A829YHX5</accession>
<keyword evidence="5" id="KW-0732">Signal</keyword>
<organism evidence="8 9">
    <name type="scientific">Steroidobacter agaridevorans</name>
    <dbReference type="NCBI Taxonomy" id="2695856"/>
    <lineage>
        <taxon>Bacteria</taxon>
        <taxon>Pseudomonadati</taxon>
        <taxon>Pseudomonadota</taxon>
        <taxon>Gammaproteobacteria</taxon>
        <taxon>Steroidobacterales</taxon>
        <taxon>Steroidobacteraceae</taxon>
        <taxon>Steroidobacter</taxon>
    </lineage>
</organism>
<feature type="domain" description="TonB-dependent receptor-like beta-barrel" evidence="6">
    <location>
        <begin position="643"/>
        <end position="1000"/>
    </location>
</feature>
<proteinExistence type="inferred from homology"/>
<dbReference type="InterPro" id="IPR000531">
    <property type="entry name" value="Beta-barrel_TonB"/>
</dbReference>
<sequence>MGTQIASYLVAAAWMAASGSGSAAGRQFYTTILRQTPQPNESGGSIGAGLQLTERVSADIAADVIELYTGYQPPGVGDCGSYKVGPLLDATHLSPEEFWHALISPYVKIVRFRERRETGDDIAKLMFGESEMDFSVDRATRRALLADGKFPVQFSFLPNGGRELQELDTEVGPIRGRMSINDALRIFIGSDDFMIRWITDGQVEPRIFPSVMPLYEEKLLADMSESVCNFGYKELGRVTVTKSRLPWGSMADTTPPTVLDRTEIENSGKDNLPDLLQQLSQSAFHRGLGYRASGTQCAVLRGVAPVKVLINGRPMFGSAADFFEDTCIDLNNIPLSAVERIEVSPDAVSFAHGADALGGAINLVLKKSDAQSADARYQGARGGAGLLHTSIVAGTSEDAWLASLVLDYSEMSSLQGDERERWRNQDFRRFGGLDYRSSFSAPPNVSSLDGGSLASLNSSMAAVRVSPAGSIDFAAGEQNQSSLYAWQDIVPAIRRMNVSAMAEREVGSALLRSEFLLADRSVTHQYAPEVIPGLVLGEHHYQNPFGVPVAVQAALTGLPSPQTEVDSTLLRGVLQIDGRWSKLDYSIYALHSIEDAATTSSNWVDYGALAESLSGLTPSQLNVLTDRPGLGGSYILSPASTVRSVIGGTIFSASVRGDLFNMPGGSASAQIGSEVWREFGDYGNVTAKVHRQIVSGFGIFQLPIVEGVKATFGARLDDYEKLDPVTSYQYSLEWKPLHRLRLSASYSDTFAAPRMFDLHFPVQSTSTVILDPSWGEIVPVTIVFGGNEDLRPTIGRSSTFGLAFGTPEDAFRASIDLWSVSLQDRSAVVFPLTLLAYEDTALDGRVVRDPATADDIAAGRRGRLRTLDVRRANFGGTETRGIDASVSNTFKTEIARVTPRLDITYTDDFRYADIPSTRDPGRERTGVADVQGTITRWRLRSGLQIAMAKWDANILARWNSCYEDVDAAVAATGRRVCPGMIVDFNLAKEIGEHLKVTVGASDIFDHSPSFSEVFGTAGYDLSQDNLVGRTAFVTLSVRL</sequence>
<dbReference type="InterPro" id="IPR012910">
    <property type="entry name" value="Plug_dom"/>
</dbReference>
<evidence type="ECO:0000256" key="1">
    <source>
        <dbReference type="ARBA" id="ARBA00004442"/>
    </source>
</evidence>
<keyword evidence="3" id="KW-0998">Cell outer membrane</keyword>
<feature type="domain" description="TonB-dependent receptor plug" evidence="7">
    <location>
        <begin position="255"/>
        <end position="360"/>
    </location>
</feature>
<evidence type="ECO:0000259" key="6">
    <source>
        <dbReference type="Pfam" id="PF00593"/>
    </source>
</evidence>
<dbReference type="Proteomes" id="UP000445000">
    <property type="component" value="Unassembled WGS sequence"/>
</dbReference>
<evidence type="ECO:0000256" key="5">
    <source>
        <dbReference type="SAM" id="SignalP"/>
    </source>
</evidence>
<keyword evidence="9" id="KW-1185">Reference proteome</keyword>
<dbReference type="AlphaFoldDB" id="A0A829YHX5"/>
<dbReference type="InterPro" id="IPR037066">
    <property type="entry name" value="Plug_dom_sf"/>
</dbReference>
<evidence type="ECO:0000313" key="8">
    <source>
        <dbReference type="EMBL" id="GFE82904.1"/>
    </source>
</evidence>
<evidence type="ECO:0000256" key="2">
    <source>
        <dbReference type="ARBA" id="ARBA00023136"/>
    </source>
</evidence>
<comment type="similarity">
    <text evidence="4">Belongs to the TonB-dependent receptor family.</text>
</comment>
<dbReference type="Gene3D" id="2.40.170.20">
    <property type="entry name" value="TonB-dependent receptor, beta-barrel domain"/>
    <property type="match status" value="1"/>
</dbReference>
<evidence type="ECO:0000259" key="7">
    <source>
        <dbReference type="Pfam" id="PF07715"/>
    </source>
</evidence>
<keyword evidence="4" id="KW-0798">TonB box</keyword>
<comment type="caution">
    <text evidence="8">The sequence shown here is derived from an EMBL/GenBank/DDBJ whole genome shotgun (WGS) entry which is preliminary data.</text>
</comment>
<dbReference type="SUPFAM" id="SSF56935">
    <property type="entry name" value="Porins"/>
    <property type="match status" value="1"/>
</dbReference>
<feature type="chain" id="PRO_5032389476" evidence="5">
    <location>
        <begin position="24"/>
        <end position="1039"/>
    </location>
</feature>
<evidence type="ECO:0000256" key="3">
    <source>
        <dbReference type="ARBA" id="ARBA00023237"/>
    </source>
</evidence>
<dbReference type="InterPro" id="IPR036942">
    <property type="entry name" value="Beta-barrel_TonB_sf"/>
</dbReference>
<dbReference type="Pfam" id="PF00593">
    <property type="entry name" value="TonB_dep_Rec_b-barrel"/>
    <property type="match status" value="1"/>
</dbReference>
<dbReference type="PANTHER" id="PTHR47234:SF2">
    <property type="entry name" value="TONB-DEPENDENT RECEPTOR"/>
    <property type="match status" value="1"/>
</dbReference>
<reference evidence="9" key="1">
    <citation type="submission" date="2020-01" db="EMBL/GenBank/DDBJ databases">
        <title>'Steroidobacter agaridevorans' sp. nov., agar-degrading bacteria isolated from rhizosphere soils.</title>
        <authorList>
            <person name="Ikenaga M."/>
            <person name="Kataoka M."/>
            <person name="Murouchi A."/>
            <person name="Katsuragi S."/>
            <person name="Sakai M."/>
        </authorList>
    </citation>
    <scope>NUCLEOTIDE SEQUENCE [LARGE SCALE GENOMIC DNA]</scope>
    <source>
        <strain evidence="9">YU21-B</strain>
    </source>
</reference>
<dbReference type="EMBL" id="BLJN01000005">
    <property type="protein sequence ID" value="GFE82904.1"/>
    <property type="molecule type" value="Genomic_DNA"/>
</dbReference>
<gene>
    <name evidence="8" type="ORF">GCM10011487_49040</name>
</gene>
<evidence type="ECO:0000313" key="9">
    <source>
        <dbReference type="Proteomes" id="UP000445000"/>
    </source>
</evidence>